<evidence type="ECO:0000313" key="1">
    <source>
        <dbReference type="EMBL" id="CAK9271193.1"/>
    </source>
</evidence>
<protein>
    <submittedName>
        <fullName evidence="1">Uncharacterized protein</fullName>
    </submittedName>
</protein>
<keyword evidence="2" id="KW-1185">Reference proteome</keyword>
<name>A0ABP0WWG6_9BRYO</name>
<reference evidence="1" key="1">
    <citation type="submission" date="2024-02" db="EMBL/GenBank/DDBJ databases">
        <authorList>
            <consortium name="ELIXIR-Norway"/>
            <consortium name="Elixir Norway"/>
        </authorList>
    </citation>
    <scope>NUCLEOTIDE SEQUENCE</scope>
</reference>
<evidence type="ECO:0000313" key="2">
    <source>
        <dbReference type="Proteomes" id="UP001497444"/>
    </source>
</evidence>
<dbReference type="Proteomes" id="UP001497444">
    <property type="component" value="Chromosome 4"/>
</dbReference>
<sequence>MGFPTGMTFVPSISEASRRQVLGQAMDLNCLTWIISLGMAEQRRLRATFVIVTPLVSSLPTVTVEASTGGKESYTFHPWSTWDVLGEHVKVVAHAVGGVCCSSGVPLGDLEERVASPKVFA</sequence>
<organism evidence="1 2">
    <name type="scientific">Sphagnum jensenii</name>
    <dbReference type="NCBI Taxonomy" id="128206"/>
    <lineage>
        <taxon>Eukaryota</taxon>
        <taxon>Viridiplantae</taxon>
        <taxon>Streptophyta</taxon>
        <taxon>Embryophyta</taxon>
        <taxon>Bryophyta</taxon>
        <taxon>Sphagnophytina</taxon>
        <taxon>Sphagnopsida</taxon>
        <taxon>Sphagnales</taxon>
        <taxon>Sphagnaceae</taxon>
        <taxon>Sphagnum</taxon>
    </lineage>
</organism>
<gene>
    <name evidence="1" type="ORF">CSSPJE1EN1_LOCUS16671</name>
</gene>
<proteinExistence type="predicted"/>
<accession>A0ABP0WWG6</accession>
<dbReference type="EMBL" id="OZ020099">
    <property type="protein sequence ID" value="CAK9271193.1"/>
    <property type="molecule type" value="Genomic_DNA"/>
</dbReference>